<dbReference type="OrthoDB" id="9763054at2"/>
<dbReference type="Gene3D" id="3.40.190.10">
    <property type="entry name" value="Periplasmic binding protein-like II"/>
    <property type="match status" value="1"/>
</dbReference>
<dbReference type="SUPFAM" id="SSF53850">
    <property type="entry name" value="Periplasmic binding protein-like II"/>
    <property type="match status" value="1"/>
</dbReference>
<keyword evidence="5" id="KW-0449">Lipoprotein</keyword>
<dbReference type="PANTHER" id="PTHR30061">
    <property type="entry name" value="MALTOSE-BINDING PERIPLASMIC PROTEIN"/>
    <property type="match status" value="1"/>
</dbReference>
<dbReference type="CDD" id="cd13585">
    <property type="entry name" value="PBP2_TMBP_like"/>
    <property type="match status" value="1"/>
</dbReference>
<dbReference type="PANTHER" id="PTHR30061:SF50">
    <property type="entry name" value="MALTOSE_MALTODEXTRIN-BINDING PERIPLASMIC PROTEIN"/>
    <property type="match status" value="1"/>
</dbReference>
<name>A0A4R3JWK6_9FIRM</name>
<proteinExistence type="inferred from homology"/>
<comment type="caution">
    <text evidence="6">The sequence shown here is derived from an EMBL/GenBank/DDBJ whole genome shotgun (WGS) entry which is preliminary data.</text>
</comment>
<evidence type="ECO:0000256" key="3">
    <source>
        <dbReference type="ARBA" id="ARBA00022597"/>
    </source>
</evidence>
<dbReference type="PRINTS" id="PR00181">
    <property type="entry name" value="MALTOSEBP"/>
</dbReference>
<keyword evidence="5" id="KW-0472">Membrane</keyword>
<evidence type="ECO:0000256" key="4">
    <source>
        <dbReference type="ARBA" id="ARBA00022729"/>
    </source>
</evidence>
<evidence type="ECO:0000313" key="6">
    <source>
        <dbReference type="EMBL" id="TCS72589.1"/>
    </source>
</evidence>
<dbReference type="Proteomes" id="UP000295726">
    <property type="component" value="Unassembled WGS sequence"/>
</dbReference>
<dbReference type="PROSITE" id="PS51257">
    <property type="entry name" value="PROKAR_LIPOPROTEIN"/>
    <property type="match status" value="1"/>
</dbReference>
<reference evidence="6 7" key="1">
    <citation type="submission" date="2019-03" db="EMBL/GenBank/DDBJ databases">
        <title>Genomic Encyclopedia of Type Strains, Phase IV (KMG-IV): sequencing the most valuable type-strain genomes for metagenomic binning, comparative biology and taxonomic classification.</title>
        <authorList>
            <person name="Goeker M."/>
        </authorList>
    </citation>
    <scope>NUCLEOTIDE SEQUENCE [LARGE SCALE GENOMIC DNA]</scope>
    <source>
        <strain evidence="6 7">DSM 29489</strain>
    </source>
</reference>
<keyword evidence="3 5" id="KW-0762">Sugar transport</keyword>
<dbReference type="GO" id="GO:0042956">
    <property type="term" value="P:maltodextrin transmembrane transport"/>
    <property type="evidence" value="ECO:0007669"/>
    <property type="project" value="TreeGrafter"/>
</dbReference>
<dbReference type="AlphaFoldDB" id="A0A4R3JWK6"/>
<dbReference type="GO" id="GO:0055052">
    <property type="term" value="C:ATP-binding cassette (ABC) transporter complex, substrate-binding subunit-containing"/>
    <property type="evidence" value="ECO:0007669"/>
    <property type="project" value="TreeGrafter"/>
</dbReference>
<keyword evidence="5" id="KW-1003">Cell membrane</keyword>
<dbReference type="RefSeq" id="WP_132384204.1">
    <property type="nucleotide sequence ID" value="NZ_SLZZ01000051.1"/>
</dbReference>
<protein>
    <recommendedName>
        <fullName evidence="5">Maltodextrin-binding protein</fullName>
    </recommendedName>
</protein>
<sequence>MKLRKMISLTCVVGVVLSLVACGGKKQNESQAATDTSSKKTQIKFWNHWGSETNEAKWFNDKIAEYEELNPDVEITQTNIPMEDYTGARLTTAFATGEGPDIFSASPGTLPAFTEADVLYDLSKYFSEDVLADFSEDAINSVSVDGKILAAPFEQDLLGLYYNKDMLDAAGITPPTTWDEMIAAAKALTTSDVWGITYDLTKGAYGNFIFMPFVWQTGGDFFEGDKSLLNTPEMIKALTMWKQMVDDGSANIKPSRFASDGAILAEGETAMWIGGSWAITQYEKEYPDMNIGLVPLPIPDGGKPASAGGGWRLAVSSQSQVAEQAAKFVQWLFLDEDPTNAIQWNTEVKFSYSPRKSVIEQAEDIYQKGLRATFTNEIYGTEQPELSMEPEVSDIIGDMLQNAIFSMSPEDAAKEGDRKLTEFFEN</sequence>
<evidence type="ECO:0000256" key="5">
    <source>
        <dbReference type="RuleBase" id="RU365005"/>
    </source>
</evidence>
<evidence type="ECO:0000256" key="1">
    <source>
        <dbReference type="ARBA" id="ARBA00008520"/>
    </source>
</evidence>
<dbReference type="GO" id="GO:0015144">
    <property type="term" value="F:carbohydrate transmembrane transporter activity"/>
    <property type="evidence" value="ECO:0007669"/>
    <property type="project" value="InterPro"/>
</dbReference>
<dbReference type="EMBL" id="SLZZ01000051">
    <property type="protein sequence ID" value="TCS72589.1"/>
    <property type="molecule type" value="Genomic_DNA"/>
</dbReference>
<dbReference type="GO" id="GO:0015768">
    <property type="term" value="P:maltose transport"/>
    <property type="evidence" value="ECO:0007669"/>
    <property type="project" value="TreeGrafter"/>
</dbReference>
<gene>
    <name evidence="6" type="ORF">EDD59_1518</name>
</gene>
<keyword evidence="2 5" id="KW-0813">Transport</keyword>
<evidence type="ECO:0000256" key="2">
    <source>
        <dbReference type="ARBA" id="ARBA00022448"/>
    </source>
</evidence>
<feature type="chain" id="PRO_5039764170" description="Maltodextrin-binding protein" evidence="5">
    <location>
        <begin position="22"/>
        <end position="426"/>
    </location>
</feature>
<comment type="similarity">
    <text evidence="1 5">Belongs to the bacterial solute-binding protein 1 family.</text>
</comment>
<accession>A0A4R3JWK6</accession>
<evidence type="ECO:0000313" key="7">
    <source>
        <dbReference type="Proteomes" id="UP000295726"/>
    </source>
</evidence>
<comment type="subcellular location">
    <subcellularLocation>
        <location evidence="5">Cell membrane</location>
        <topology evidence="5">Lipid-anchor</topology>
    </subcellularLocation>
</comment>
<organism evidence="6 7">
    <name type="scientific">Muricomes intestini</name>
    <dbReference type="NCBI Taxonomy" id="1796634"/>
    <lineage>
        <taxon>Bacteria</taxon>
        <taxon>Bacillati</taxon>
        <taxon>Bacillota</taxon>
        <taxon>Clostridia</taxon>
        <taxon>Lachnospirales</taxon>
        <taxon>Lachnospiraceae</taxon>
        <taxon>Muricomes</taxon>
    </lineage>
</organism>
<keyword evidence="7" id="KW-1185">Reference proteome</keyword>
<keyword evidence="4 5" id="KW-0732">Signal</keyword>
<dbReference type="GO" id="GO:1901982">
    <property type="term" value="F:maltose binding"/>
    <property type="evidence" value="ECO:0007669"/>
    <property type="project" value="TreeGrafter"/>
</dbReference>
<dbReference type="InterPro" id="IPR006060">
    <property type="entry name" value="Maltose/Cyclodextrin-bd"/>
</dbReference>
<dbReference type="Pfam" id="PF01547">
    <property type="entry name" value="SBP_bac_1"/>
    <property type="match status" value="1"/>
</dbReference>
<dbReference type="InterPro" id="IPR006059">
    <property type="entry name" value="SBP"/>
</dbReference>
<feature type="signal peptide" evidence="5">
    <location>
        <begin position="1"/>
        <end position="21"/>
    </location>
</feature>